<sequence length="162" mass="17693">MNSSCIVGSESSDPTMRPLTIPKGRERVDSLRGERGKGIYATHILLVNVLTLTNDKLGQTMLFNYTGQLSASLTSSPVFNFTMTKQSDGSVIPCILNLGSCVYKMCGGNTTREQEIGEPWNNVCPIAPLNYTSSVGIKIPSIALLIIGDYLRLSFQLMREVL</sequence>
<comment type="caution">
    <text evidence="1">The sequence shown here is derived from an EMBL/GenBank/DDBJ whole genome shotgun (WGS) entry which is preliminary data.</text>
</comment>
<organism evidence="1 2">
    <name type="scientific">Ixodes persulcatus</name>
    <name type="common">Taiga tick</name>
    <dbReference type="NCBI Taxonomy" id="34615"/>
    <lineage>
        <taxon>Eukaryota</taxon>
        <taxon>Metazoa</taxon>
        <taxon>Ecdysozoa</taxon>
        <taxon>Arthropoda</taxon>
        <taxon>Chelicerata</taxon>
        <taxon>Arachnida</taxon>
        <taxon>Acari</taxon>
        <taxon>Parasitiformes</taxon>
        <taxon>Ixodida</taxon>
        <taxon>Ixodoidea</taxon>
        <taxon>Ixodidae</taxon>
        <taxon>Ixodinae</taxon>
        <taxon>Ixodes</taxon>
    </lineage>
</organism>
<name>A0AC60Q5E9_IXOPE</name>
<protein>
    <submittedName>
        <fullName evidence="1">Uncharacterized protein</fullName>
    </submittedName>
</protein>
<accession>A0AC60Q5E9</accession>
<proteinExistence type="predicted"/>
<reference evidence="1 2" key="1">
    <citation type="journal article" date="2020" name="Cell">
        <title>Large-Scale Comparative Analyses of Tick Genomes Elucidate Their Genetic Diversity and Vector Capacities.</title>
        <authorList>
            <consortium name="Tick Genome and Microbiome Consortium (TIGMIC)"/>
            <person name="Jia N."/>
            <person name="Wang J."/>
            <person name="Shi W."/>
            <person name="Du L."/>
            <person name="Sun Y."/>
            <person name="Zhan W."/>
            <person name="Jiang J.F."/>
            <person name="Wang Q."/>
            <person name="Zhang B."/>
            <person name="Ji P."/>
            <person name="Bell-Sakyi L."/>
            <person name="Cui X.M."/>
            <person name="Yuan T.T."/>
            <person name="Jiang B.G."/>
            <person name="Yang W.F."/>
            <person name="Lam T.T."/>
            <person name="Chang Q.C."/>
            <person name="Ding S.J."/>
            <person name="Wang X.J."/>
            <person name="Zhu J.G."/>
            <person name="Ruan X.D."/>
            <person name="Zhao L."/>
            <person name="Wei J.T."/>
            <person name="Ye R.Z."/>
            <person name="Que T.C."/>
            <person name="Du C.H."/>
            <person name="Zhou Y.H."/>
            <person name="Cheng J.X."/>
            <person name="Dai P.F."/>
            <person name="Guo W.B."/>
            <person name="Han X.H."/>
            <person name="Huang E.J."/>
            <person name="Li L.F."/>
            <person name="Wei W."/>
            <person name="Gao Y.C."/>
            <person name="Liu J.Z."/>
            <person name="Shao H.Z."/>
            <person name="Wang X."/>
            <person name="Wang C.C."/>
            <person name="Yang T.C."/>
            <person name="Huo Q.B."/>
            <person name="Li W."/>
            <person name="Chen H.Y."/>
            <person name="Chen S.E."/>
            <person name="Zhou L.G."/>
            <person name="Ni X.B."/>
            <person name="Tian J.H."/>
            <person name="Sheng Y."/>
            <person name="Liu T."/>
            <person name="Pan Y.S."/>
            <person name="Xia L.Y."/>
            <person name="Li J."/>
            <person name="Zhao F."/>
            <person name="Cao W.C."/>
        </authorList>
    </citation>
    <scope>NUCLEOTIDE SEQUENCE [LARGE SCALE GENOMIC DNA]</scope>
    <source>
        <strain evidence="1">Iper-2018</strain>
    </source>
</reference>
<dbReference type="EMBL" id="JABSTQ010009452">
    <property type="protein sequence ID" value="KAG0429026.1"/>
    <property type="molecule type" value="Genomic_DNA"/>
</dbReference>
<gene>
    <name evidence="1" type="ORF">HPB47_024026</name>
</gene>
<keyword evidence="2" id="KW-1185">Reference proteome</keyword>
<evidence type="ECO:0000313" key="1">
    <source>
        <dbReference type="EMBL" id="KAG0429026.1"/>
    </source>
</evidence>
<dbReference type="Proteomes" id="UP000805193">
    <property type="component" value="Unassembled WGS sequence"/>
</dbReference>
<evidence type="ECO:0000313" key="2">
    <source>
        <dbReference type="Proteomes" id="UP000805193"/>
    </source>
</evidence>